<dbReference type="Gene3D" id="2.60.40.1120">
    <property type="entry name" value="Carboxypeptidase-like, regulatory domain"/>
    <property type="match status" value="1"/>
</dbReference>
<feature type="chain" id="PRO_5014983830" description="TonB-dependent transporter Oar-like beta-barrel domain-containing protein" evidence="4">
    <location>
        <begin position="24"/>
        <end position="1147"/>
    </location>
</feature>
<gene>
    <name evidence="6" type="ORF">SBA5_590064</name>
</gene>
<evidence type="ECO:0000259" key="5">
    <source>
        <dbReference type="Pfam" id="PF25183"/>
    </source>
</evidence>
<evidence type="ECO:0000313" key="6">
    <source>
        <dbReference type="EMBL" id="SPE27374.1"/>
    </source>
</evidence>
<dbReference type="InterPro" id="IPR008969">
    <property type="entry name" value="CarboxyPept-like_regulatory"/>
</dbReference>
<sequence length="1147" mass="120991">MIRRSWMLMFCGLALGLASSVCAQNSNSGDIRGTVTDSSGAVVPGANVTVTNTDTGVINKYVTNNDGLYDTNSILPGTYTVEFSKGGYASYKRSGIPLEVGIIAVDAQLKVGTATAVVEVNASEIPLLKTEDAQVSTTLTTNQLSNLPNTNPSNGYTELLKLLPGATGVSGGHGNGGGGNNQDPQFDQAINGTMPYFSSYLVDGGSIWLPHSANTDQGISESVSELNVIGTDAPSQYGGGGSVFNVILKSGSSQFHGSAYDYIQNDDLNARSYFNNGAKGKVRYNYFGGALGGPIIKNKMFFYYNYQQLKNPNSAFNTTNEPTAAMMAGCFDPKLFGNALTLDAAHGGTALTSGTAADIAQCSTADPANASNDLVIPTADFDPVAKAIQSNYYLAGQQGNSVLSGNYKYLAAGNGNLAKQIGRLDYDITPKNRIDFSIIERYTPVVLATGSPNCPVNCQNNSTDGGNGQLSDVWTISANLVNEARFSFNREADYYAQASLGKGIPAKIGLKFSTADVLPSINISGTGGNSTISPNTEALFIQNSFLAADSLTWIKGKNILHFGVEVLMEQDNSTPWGGINGATLGFSGQYTTSNAAVSETGYTDFLLGDVQSWNTNTTPKHYMRANNPSFYVQDDIKLRPNLTVNLGVRAEIHGGSWEKYNHAGGFDPTLTDPLGSSYVSGGTTYPINPLGSLWFAGASGARTKSNANKAAVMPRFGFAWEATNKWVVRGGVGQYASLWSEDTVGGPMGFGSGFVGGQAGTATTPVVQLSGSGSNLPILSGATARTPSAYITPASPQGSGVIPYTPYQLPIQNGWQWMGGVQYRLPGNLVAEGQYVGAHWENMMFLADINQLSAANLGKGQAARPYPQFAGIGVGSGGSRTGSYNGISNYESASFMLHKPMSYGLALEAAYTWSVLKDDMDDSGWGEQFGDSYYQDAYNPAANYAKSNLNRPNVLKGTLLYRVPLGKGHQYLSSDIGDAVLGGWEASGDYIAESGTPFTVVMDDPNLDGDLAGSGAPDGNSEAAWYPNLSGNPGSGGNINSWFNQLAYKSPAANTFGTNPRNSLIGPDMVWFDFSLAKSLSFPGWEQGKLQIRMDANNIFNHPAFSLPNSTLSHAALLSGSPSASVGRITGTDGGGRTIQLSARFSF</sequence>
<dbReference type="AlphaFoldDB" id="A0A2N9LVX3"/>
<name>A0A2N9LVX3_9BACT</name>
<feature type="signal peptide" evidence="4">
    <location>
        <begin position="1"/>
        <end position="23"/>
    </location>
</feature>
<evidence type="ECO:0000256" key="1">
    <source>
        <dbReference type="ARBA" id="ARBA00004442"/>
    </source>
</evidence>
<evidence type="ECO:0000256" key="3">
    <source>
        <dbReference type="ARBA" id="ARBA00023237"/>
    </source>
</evidence>
<dbReference type="Gene3D" id="2.40.170.20">
    <property type="entry name" value="TonB-dependent receptor, beta-barrel domain"/>
    <property type="match status" value="1"/>
</dbReference>
<reference evidence="7" key="1">
    <citation type="submission" date="2018-02" db="EMBL/GenBank/DDBJ databases">
        <authorList>
            <person name="Hausmann B."/>
        </authorList>
    </citation>
    <scope>NUCLEOTIDE SEQUENCE [LARGE SCALE GENOMIC DNA]</scope>
    <source>
        <strain evidence="7">Peat soil MAG SbA5</strain>
    </source>
</reference>
<dbReference type="Proteomes" id="UP000239735">
    <property type="component" value="Unassembled WGS sequence"/>
</dbReference>
<keyword evidence="3" id="KW-0998">Cell outer membrane</keyword>
<dbReference type="Pfam" id="PF25183">
    <property type="entry name" value="OMP_b-brl_4"/>
    <property type="match status" value="1"/>
</dbReference>
<comment type="subcellular location">
    <subcellularLocation>
        <location evidence="1">Cell outer membrane</location>
    </subcellularLocation>
</comment>
<evidence type="ECO:0000313" key="7">
    <source>
        <dbReference type="Proteomes" id="UP000239735"/>
    </source>
</evidence>
<evidence type="ECO:0000256" key="2">
    <source>
        <dbReference type="ARBA" id="ARBA00023136"/>
    </source>
</evidence>
<dbReference type="Pfam" id="PF13620">
    <property type="entry name" value="CarboxypepD_reg"/>
    <property type="match status" value="1"/>
</dbReference>
<evidence type="ECO:0000256" key="4">
    <source>
        <dbReference type="SAM" id="SignalP"/>
    </source>
</evidence>
<dbReference type="InterPro" id="IPR036942">
    <property type="entry name" value="Beta-barrel_TonB_sf"/>
</dbReference>
<dbReference type="SUPFAM" id="SSF49464">
    <property type="entry name" value="Carboxypeptidase regulatory domain-like"/>
    <property type="match status" value="1"/>
</dbReference>
<accession>A0A2N9LVX3</accession>
<keyword evidence="4" id="KW-0732">Signal</keyword>
<dbReference type="InterPro" id="IPR057601">
    <property type="entry name" value="Oar-like_b-barrel"/>
</dbReference>
<feature type="domain" description="TonB-dependent transporter Oar-like beta-barrel" evidence="5">
    <location>
        <begin position="247"/>
        <end position="1140"/>
    </location>
</feature>
<keyword evidence="2" id="KW-0472">Membrane</keyword>
<organism evidence="6 7">
    <name type="scientific">Candidatus Sulfuritelmatomonas gaucii</name>
    <dbReference type="NCBI Taxonomy" id="2043161"/>
    <lineage>
        <taxon>Bacteria</taxon>
        <taxon>Pseudomonadati</taxon>
        <taxon>Acidobacteriota</taxon>
        <taxon>Terriglobia</taxon>
        <taxon>Terriglobales</taxon>
        <taxon>Acidobacteriaceae</taxon>
        <taxon>Candidatus Sulfuritelmatomonas</taxon>
    </lineage>
</organism>
<proteinExistence type="predicted"/>
<dbReference type="SUPFAM" id="SSF56935">
    <property type="entry name" value="Porins"/>
    <property type="match status" value="1"/>
</dbReference>
<protein>
    <recommendedName>
        <fullName evidence="5">TonB-dependent transporter Oar-like beta-barrel domain-containing protein</fullName>
    </recommendedName>
</protein>
<dbReference type="EMBL" id="OKRB01000118">
    <property type="protein sequence ID" value="SPE27374.1"/>
    <property type="molecule type" value="Genomic_DNA"/>
</dbReference>
<dbReference type="GO" id="GO:0009279">
    <property type="term" value="C:cell outer membrane"/>
    <property type="evidence" value="ECO:0007669"/>
    <property type="project" value="UniProtKB-SubCell"/>
</dbReference>